<proteinExistence type="predicted"/>
<dbReference type="InterPro" id="IPR017455">
    <property type="entry name" value="Znf_FYVE-rel"/>
</dbReference>
<evidence type="ECO:0000256" key="4">
    <source>
        <dbReference type="PROSITE-ProRule" id="PRU00091"/>
    </source>
</evidence>
<keyword evidence="8" id="KW-1185">Reference proteome</keyword>
<reference evidence="7 8" key="1">
    <citation type="journal article" date="2015" name="Genome Biol. Evol.">
        <title>Comparative Genomics of a Bacterivorous Green Alga Reveals Evolutionary Causalities and Consequences of Phago-Mixotrophic Mode of Nutrition.</title>
        <authorList>
            <person name="Burns J.A."/>
            <person name="Paasch A."/>
            <person name="Narechania A."/>
            <person name="Kim E."/>
        </authorList>
    </citation>
    <scope>NUCLEOTIDE SEQUENCE [LARGE SCALE GENOMIC DNA]</scope>
    <source>
        <strain evidence="7 8">PLY_AMNH</strain>
    </source>
</reference>
<comment type="caution">
    <text evidence="7">The sequence shown here is derived from an EMBL/GenBank/DDBJ whole genome shotgun (WGS) entry which is preliminary data.</text>
</comment>
<dbReference type="Gene3D" id="3.30.40.10">
    <property type="entry name" value="Zinc/RING finger domain, C3HC4 (zinc finger)"/>
    <property type="match status" value="1"/>
</dbReference>
<dbReference type="InterPro" id="IPR011011">
    <property type="entry name" value="Znf_FYVE_PHD"/>
</dbReference>
<accession>A0AAE0G683</accession>
<dbReference type="AlphaFoldDB" id="A0AAE0G683"/>
<dbReference type="GO" id="GO:0005524">
    <property type="term" value="F:ATP binding"/>
    <property type="evidence" value="ECO:0007669"/>
    <property type="project" value="InterPro"/>
</dbReference>
<feature type="compositionally biased region" description="Polar residues" evidence="5">
    <location>
        <begin position="90"/>
        <end position="99"/>
    </location>
</feature>
<evidence type="ECO:0000259" key="6">
    <source>
        <dbReference type="PROSITE" id="PS50178"/>
    </source>
</evidence>
<feature type="compositionally biased region" description="Polar residues" evidence="5">
    <location>
        <begin position="1210"/>
        <end position="1226"/>
    </location>
</feature>
<dbReference type="InterPro" id="IPR013083">
    <property type="entry name" value="Znf_RING/FYVE/PHD"/>
</dbReference>
<dbReference type="Proteomes" id="UP001190700">
    <property type="component" value="Unassembled WGS sequence"/>
</dbReference>
<keyword evidence="1" id="KW-0479">Metal-binding</keyword>
<dbReference type="GO" id="GO:0008270">
    <property type="term" value="F:zinc ion binding"/>
    <property type="evidence" value="ECO:0007669"/>
    <property type="project" value="UniProtKB-KW"/>
</dbReference>
<name>A0AAE0G683_9CHLO</name>
<dbReference type="Pfam" id="PF00118">
    <property type="entry name" value="Cpn60_TCP1"/>
    <property type="match status" value="1"/>
</dbReference>
<dbReference type="PROSITE" id="PS50178">
    <property type="entry name" value="ZF_FYVE"/>
    <property type="match status" value="1"/>
</dbReference>
<dbReference type="Gene3D" id="3.50.7.10">
    <property type="entry name" value="GroEL"/>
    <property type="match status" value="1"/>
</dbReference>
<organism evidence="7 8">
    <name type="scientific">Cymbomonas tetramitiformis</name>
    <dbReference type="NCBI Taxonomy" id="36881"/>
    <lineage>
        <taxon>Eukaryota</taxon>
        <taxon>Viridiplantae</taxon>
        <taxon>Chlorophyta</taxon>
        <taxon>Pyramimonadophyceae</taxon>
        <taxon>Pyramimonadales</taxon>
        <taxon>Pyramimonadaceae</taxon>
        <taxon>Cymbomonas</taxon>
    </lineage>
</organism>
<dbReference type="Pfam" id="PF01363">
    <property type="entry name" value="FYVE"/>
    <property type="match status" value="1"/>
</dbReference>
<dbReference type="InterPro" id="IPR000306">
    <property type="entry name" value="Znf_FYVE"/>
</dbReference>
<feature type="region of interest" description="Disordered" evidence="5">
    <location>
        <begin position="233"/>
        <end position="261"/>
    </location>
</feature>
<evidence type="ECO:0000256" key="1">
    <source>
        <dbReference type="ARBA" id="ARBA00022723"/>
    </source>
</evidence>
<feature type="domain" description="FYVE-type" evidence="6">
    <location>
        <begin position="27"/>
        <end position="86"/>
    </location>
</feature>
<evidence type="ECO:0000313" key="8">
    <source>
        <dbReference type="Proteomes" id="UP001190700"/>
    </source>
</evidence>
<dbReference type="PANTHER" id="PTHR45748">
    <property type="entry name" value="1-PHOSPHATIDYLINOSITOL 3-PHOSPHATE 5-KINASE-RELATED"/>
    <property type="match status" value="1"/>
</dbReference>
<dbReference type="EMBL" id="LGRX02009061">
    <property type="protein sequence ID" value="KAK3272278.1"/>
    <property type="molecule type" value="Genomic_DNA"/>
</dbReference>
<evidence type="ECO:0000256" key="2">
    <source>
        <dbReference type="ARBA" id="ARBA00022771"/>
    </source>
</evidence>
<evidence type="ECO:0000256" key="5">
    <source>
        <dbReference type="SAM" id="MobiDB-lite"/>
    </source>
</evidence>
<dbReference type="SUPFAM" id="SSF57903">
    <property type="entry name" value="FYVE/PHD zinc finger"/>
    <property type="match status" value="1"/>
</dbReference>
<keyword evidence="2 4" id="KW-0863">Zinc-finger</keyword>
<dbReference type="SMART" id="SM00064">
    <property type="entry name" value="FYVE"/>
    <property type="match status" value="1"/>
</dbReference>
<feature type="compositionally biased region" description="Basic and acidic residues" evidence="5">
    <location>
        <begin position="144"/>
        <end position="161"/>
    </location>
</feature>
<dbReference type="PANTHER" id="PTHR45748:SF26">
    <property type="entry name" value="OS03G0399532 PROTEIN"/>
    <property type="match status" value="1"/>
</dbReference>
<evidence type="ECO:0000256" key="3">
    <source>
        <dbReference type="ARBA" id="ARBA00022833"/>
    </source>
</evidence>
<dbReference type="CDD" id="cd03334">
    <property type="entry name" value="Fab1_TCP"/>
    <property type="match status" value="1"/>
</dbReference>
<protein>
    <recommendedName>
        <fullName evidence="6">FYVE-type domain-containing protein</fullName>
    </recommendedName>
</protein>
<sequence>MTDFFDRFKKIFGKEKEPEGETFWISDESCKVCYDCEETFNVFFRRHHCRVCGKVFCNKCSLNTLPAPNKISETVRVCNYCFSLHKKGTTHQTPTNFSRPTAVGTKPAPQPDGLRVRTTTERVEEDERGEIGSKISPCNQDVPEDPKPREPEDHENQEKAADTALVGGEDLSYTGSPMAEADESPHDEGHAAEEPEMPCLTAPSTARRVLWDETTRAGRAAGPAALLDNDLSLWLPPPKLPDRQESTAPVEQGGGKDASAGAELDGAHLRSVYYEGFQRIALRHLEKIVLQLLQLEDLSDAANLHPIIIKLARAAAESIHLQEQVPDGETKPMDVRHYVKVKRVVHGKLDESRLVPGIVCRKNVVHRHMASSHEAPRIVLLLGALEYQRVENRLSSLDTLLEQEREHLRVAVARIAVHRPDVLLVEKTVSRYAQELLLWENISVVLNVKTEVMLRVSRCTGAQMAASTEQLTEGSVGQCDSFYVKSFRNAQGGGSKTLMFFDGCPLQLGCTVLLHGDSKDTLTRMKRVLQFAVFAAYHQRLESALLADESVAVASAHFSGRTAAAAAAAAAQSELAWVEDKVMPAISMSPHVRLWSGDVRELCEMEKPQADEAVGSPRTMERQLNVSMATPLLLEQRLNVSVSSHCPVHGGGEMCEVPAIRCIANYRGNDVQLSEFLLAALPGPLKKCTDPHCAEGPAAHVRTYIHQRSKLTLLVHNLQQGSLDSDVGSKEGDAVRDGQLWHWSRCLVCMRQAAEGDEVAQQAEKARRRVRLSTPVSSMSFGKFLELGFSAEELTAPCGHRLHEDHIRFFGCHEGVAALCFEPIQPNSIVFPAKSVAYVSRCQGQWLHVEVAELHAIAGTASTQLSFALAAFQDFERHFQAGSPNLAADAEPQIRDVWSQLEAESKRLRAGLAAVVEGCNHDIGTWDVGSGPCRTVKDSGGVPMMDILGIHAVRRELHELIQSCSANIQEVAANMDRWQGRGGDLPAPIASERSMPPRLGRDIGKEMAKEIGKELGKEIGKETAKEIGKELGKEIGKEMAKEIGKELGKELGSEVSPPPRCQLLAEETTGPVAQGPIAHGLATPPRPPRPSPAAAQAQGEPLGEAPEVAQADAEGDSADSCKSPEDNDGAVSTEKTDVVTRKRASTVTEEGALPLWPRNARGRPVSGDKSLDTFEVQQSKPPGTRLRRSSSESTFHRRSCSEPLLDVASLQPSKLKSGAPQSNSAKTPAVGITTPAKPASTSRWHAPRPP</sequence>
<feature type="region of interest" description="Disordered" evidence="5">
    <location>
        <begin position="1069"/>
        <end position="1250"/>
    </location>
</feature>
<keyword evidence="3" id="KW-0862">Zinc</keyword>
<dbReference type="SUPFAM" id="SSF52029">
    <property type="entry name" value="GroEL apical domain-like"/>
    <property type="match status" value="1"/>
</dbReference>
<feature type="compositionally biased region" description="Basic and acidic residues" evidence="5">
    <location>
        <begin position="183"/>
        <end position="193"/>
    </location>
</feature>
<dbReference type="InterPro" id="IPR027409">
    <property type="entry name" value="GroEL-like_apical_dom_sf"/>
</dbReference>
<feature type="region of interest" description="Disordered" evidence="5">
    <location>
        <begin position="88"/>
        <end position="202"/>
    </location>
</feature>
<dbReference type="InterPro" id="IPR002423">
    <property type="entry name" value="Cpn60/GroEL/TCP-1"/>
</dbReference>
<evidence type="ECO:0000313" key="7">
    <source>
        <dbReference type="EMBL" id="KAK3272278.1"/>
    </source>
</evidence>
<gene>
    <name evidence="7" type="ORF">CYMTET_19418</name>
</gene>
<dbReference type="FunFam" id="3.50.7.10:FF:000007">
    <property type="entry name" value="1-phosphatidylinositol 3-phosphate 5-kinase isoform X1"/>
    <property type="match status" value="1"/>
</dbReference>